<evidence type="ECO:0000256" key="8">
    <source>
        <dbReference type="SAM" id="Phobius"/>
    </source>
</evidence>
<dbReference type="PANTHER" id="PTHR33908">
    <property type="entry name" value="MANNOSYLTRANSFERASE YKCB-RELATED"/>
    <property type="match status" value="1"/>
</dbReference>
<keyword evidence="5 8" id="KW-0812">Transmembrane</keyword>
<dbReference type="PANTHER" id="PTHR33908:SF3">
    <property type="entry name" value="UNDECAPRENYL PHOSPHATE-ALPHA-4-AMINO-4-DEOXY-L-ARABINOSE ARABINOSYL TRANSFERASE"/>
    <property type="match status" value="1"/>
</dbReference>
<keyword evidence="2" id="KW-1003">Cell membrane</keyword>
<keyword evidence="6 8" id="KW-1133">Transmembrane helix</keyword>
<feature type="transmembrane region" description="Helical" evidence="8">
    <location>
        <begin position="367"/>
        <end position="386"/>
    </location>
</feature>
<evidence type="ECO:0000313" key="11">
    <source>
        <dbReference type="Proteomes" id="UP000178319"/>
    </source>
</evidence>
<name>A0A1G1V8N1_9BACT</name>
<keyword evidence="7 8" id="KW-0472">Membrane</keyword>
<evidence type="ECO:0000256" key="1">
    <source>
        <dbReference type="ARBA" id="ARBA00004651"/>
    </source>
</evidence>
<dbReference type="Proteomes" id="UP000178319">
    <property type="component" value="Unassembled WGS sequence"/>
</dbReference>
<reference evidence="10 11" key="1">
    <citation type="journal article" date="2016" name="Nat. Commun.">
        <title>Thousands of microbial genomes shed light on interconnected biogeochemical processes in an aquifer system.</title>
        <authorList>
            <person name="Anantharaman K."/>
            <person name="Brown C.T."/>
            <person name="Hug L.A."/>
            <person name="Sharon I."/>
            <person name="Castelle C.J."/>
            <person name="Probst A.J."/>
            <person name="Thomas B.C."/>
            <person name="Singh A."/>
            <person name="Wilkins M.J."/>
            <person name="Karaoz U."/>
            <person name="Brodie E.L."/>
            <person name="Williams K.H."/>
            <person name="Hubbard S.S."/>
            <person name="Banfield J.F."/>
        </authorList>
    </citation>
    <scope>NUCLEOTIDE SEQUENCE [LARGE SCALE GENOMIC DNA]</scope>
</reference>
<evidence type="ECO:0000256" key="6">
    <source>
        <dbReference type="ARBA" id="ARBA00022989"/>
    </source>
</evidence>
<dbReference type="GO" id="GO:0009103">
    <property type="term" value="P:lipopolysaccharide biosynthetic process"/>
    <property type="evidence" value="ECO:0007669"/>
    <property type="project" value="UniProtKB-ARBA"/>
</dbReference>
<evidence type="ECO:0000259" key="9">
    <source>
        <dbReference type="Pfam" id="PF02366"/>
    </source>
</evidence>
<keyword evidence="4" id="KW-0808">Transferase</keyword>
<feature type="transmembrane region" description="Helical" evidence="8">
    <location>
        <begin position="311"/>
        <end position="330"/>
    </location>
</feature>
<dbReference type="InterPro" id="IPR003342">
    <property type="entry name" value="ArnT-like_N"/>
</dbReference>
<feature type="transmembrane region" description="Helical" evidence="8">
    <location>
        <begin position="171"/>
        <end position="198"/>
    </location>
</feature>
<dbReference type="GO" id="GO:0016763">
    <property type="term" value="F:pentosyltransferase activity"/>
    <property type="evidence" value="ECO:0007669"/>
    <property type="project" value="TreeGrafter"/>
</dbReference>
<evidence type="ECO:0000256" key="3">
    <source>
        <dbReference type="ARBA" id="ARBA00022676"/>
    </source>
</evidence>
<proteinExistence type="predicted"/>
<dbReference type="GO" id="GO:0010041">
    <property type="term" value="P:response to iron(III) ion"/>
    <property type="evidence" value="ECO:0007669"/>
    <property type="project" value="TreeGrafter"/>
</dbReference>
<evidence type="ECO:0000313" key="10">
    <source>
        <dbReference type="EMBL" id="OGY11785.1"/>
    </source>
</evidence>
<feature type="transmembrane region" description="Helical" evidence="8">
    <location>
        <begin position="7"/>
        <end position="24"/>
    </location>
</feature>
<dbReference type="EMBL" id="MHBZ01000011">
    <property type="protein sequence ID" value="OGY11785.1"/>
    <property type="molecule type" value="Genomic_DNA"/>
</dbReference>
<dbReference type="GO" id="GO:0005886">
    <property type="term" value="C:plasma membrane"/>
    <property type="evidence" value="ECO:0007669"/>
    <property type="project" value="UniProtKB-SubCell"/>
</dbReference>
<sequence length="553" mass="62900">MIVKNKLVLVVILTIAAILRLWNLDTNPPHLYSDEAAIGYNAYSILKTGRDEHGEFLPIVFKSFGDWKPGLYIYSTVPFIATLGLSELSVRLPSAIAGIVAVFLLYLLAKELFKNEKIAFLISLCLALTPWHIHFSRGAWEANLSLTILLGGTLCFVKSISGKKKYLLPGAILFALTLWTYQGAKLASLIVLGILTYTYRKPLLEINRKLATTTILMGIILTLPILLSLIDGKAGRLSVYSLFSYERPPESIDRILSQEGVSRNSWQYKLYHTETLSFVRGLTGRWVNHYSGRFLFFEGDWSNPRHQAPETGMLLLIQLPLLLLGTFILVRQKDTKAISFILLWLILAPLPAALSRDSVHAVRSFNLVIPLAVLTGLGVWGITEFLQKQKKKVAFPISAALCCIFILNYWYYLDNYFVHYPKRNAQAWLYGYKEVIGAINKKNYDEVIFQQSYNQPYMFFLFYKKYDPEKYQATSRKYYEENPYGDVGKISRLDNISFRNATESDLHKPGTLIIFDPETPPYPAILEEHRGGEVGEVKRPNGSTAFRILKFSE</sequence>
<feature type="transmembrane region" description="Helical" evidence="8">
    <location>
        <begin position="393"/>
        <end position="413"/>
    </location>
</feature>
<evidence type="ECO:0000256" key="5">
    <source>
        <dbReference type="ARBA" id="ARBA00022692"/>
    </source>
</evidence>
<feature type="transmembrane region" description="Helical" evidence="8">
    <location>
        <begin position="92"/>
        <end position="109"/>
    </location>
</feature>
<comment type="subcellular location">
    <subcellularLocation>
        <location evidence="1">Cell membrane</location>
        <topology evidence="1">Multi-pass membrane protein</topology>
    </subcellularLocation>
</comment>
<accession>A0A1G1V8N1</accession>
<evidence type="ECO:0000256" key="7">
    <source>
        <dbReference type="ARBA" id="ARBA00023136"/>
    </source>
</evidence>
<feature type="domain" description="ArnT-like N-terminal" evidence="9">
    <location>
        <begin position="11"/>
        <end position="159"/>
    </location>
</feature>
<dbReference type="GO" id="GO:0006493">
    <property type="term" value="P:protein O-linked glycosylation"/>
    <property type="evidence" value="ECO:0007669"/>
    <property type="project" value="InterPro"/>
</dbReference>
<organism evidence="10 11">
    <name type="scientific">Candidatus Blackburnbacteria bacterium RIFCSPHIGHO2_02_FULL_44_20</name>
    <dbReference type="NCBI Taxonomy" id="1797516"/>
    <lineage>
        <taxon>Bacteria</taxon>
        <taxon>Candidatus Blackburniibacteriota</taxon>
    </lineage>
</organism>
<evidence type="ECO:0000256" key="2">
    <source>
        <dbReference type="ARBA" id="ARBA00022475"/>
    </source>
</evidence>
<gene>
    <name evidence="10" type="ORF">A3D26_01605</name>
</gene>
<keyword evidence="3" id="KW-0328">Glycosyltransferase</keyword>
<dbReference type="GO" id="GO:0000030">
    <property type="term" value="F:mannosyltransferase activity"/>
    <property type="evidence" value="ECO:0007669"/>
    <property type="project" value="InterPro"/>
</dbReference>
<evidence type="ECO:0000256" key="4">
    <source>
        <dbReference type="ARBA" id="ARBA00022679"/>
    </source>
</evidence>
<feature type="transmembrane region" description="Helical" evidence="8">
    <location>
        <begin position="118"/>
        <end position="135"/>
    </location>
</feature>
<feature type="transmembrane region" description="Helical" evidence="8">
    <location>
        <begin position="337"/>
        <end position="355"/>
    </location>
</feature>
<dbReference type="Pfam" id="PF02366">
    <property type="entry name" value="PMT"/>
    <property type="match status" value="1"/>
</dbReference>
<dbReference type="AlphaFoldDB" id="A0A1G1V8N1"/>
<comment type="caution">
    <text evidence="10">The sequence shown here is derived from an EMBL/GenBank/DDBJ whole genome shotgun (WGS) entry which is preliminary data.</text>
</comment>
<feature type="transmembrane region" description="Helical" evidence="8">
    <location>
        <begin position="210"/>
        <end position="230"/>
    </location>
</feature>
<protein>
    <recommendedName>
        <fullName evidence="9">ArnT-like N-terminal domain-containing protein</fullName>
    </recommendedName>
</protein>
<dbReference type="InterPro" id="IPR050297">
    <property type="entry name" value="LipidA_mod_glycosyltrf_83"/>
</dbReference>
<dbReference type="STRING" id="1797516.A3D26_01605"/>